<sequence length="140" mass="14928">MQPRPARTHVRVGNLQCVARRPCANFVPRRVLSLIEIEWSLLDPVGSISLGNLKKVANEFGHTISDAELMEMISTANYVEGLADADEQLSNEVSFPDFYNLMTKGRSSASAAEASPKTPGGGTTQSRSSSSVFGDVGVGA</sequence>
<evidence type="ECO:0000313" key="3">
    <source>
        <dbReference type="Proteomes" id="UP000002630"/>
    </source>
</evidence>
<feature type="region of interest" description="Disordered" evidence="1">
    <location>
        <begin position="109"/>
        <end position="140"/>
    </location>
</feature>
<keyword evidence="3" id="KW-1185">Reference proteome</keyword>
<evidence type="ECO:0000313" key="2">
    <source>
        <dbReference type="EMBL" id="CBN76587.1"/>
    </source>
</evidence>
<dbReference type="EMBL" id="FN647682">
    <property type="protein sequence ID" value="CBN76587.1"/>
    <property type="molecule type" value="Genomic_DNA"/>
</dbReference>
<dbReference type="EMBL" id="FN649726">
    <property type="protein sequence ID" value="CBN76587.1"/>
    <property type="molecule type" value="Genomic_DNA"/>
</dbReference>
<accession>D8LB78</accession>
<dbReference type="InterPro" id="IPR011992">
    <property type="entry name" value="EF-hand-dom_pair"/>
</dbReference>
<dbReference type="Proteomes" id="UP000002630">
    <property type="component" value="Linkage Group LG01"/>
</dbReference>
<proteinExistence type="predicted"/>
<protein>
    <submittedName>
        <fullName evidence="2">Centrin</fullName>
    </submittedName>
</protein>
<reference evidence="2 3" key="1">
    <citation type="journal article" date="2010" name="Nature">
        <title>The Ectocarpus genome and the independent evolution of multicellularity in brown algae.</title>
        <authorList>
            <person name="Cock J.M."/>
            <person name="Sterck L."/>
            <person name="Rouze P."/>
            <person name="Scornet D."/>
            <person name="Allen A.E."/>
            <person name="Amoutzias G."/>
            <person name="Anthouard V."/>
            <person name="Artiguenave F."/>
            <person name="Aury J.M."/>
            <person name="Badger J.H."/>
            <person name="Beszteri B."/>
            <person name="Billiau K."/>
            <person name="Bonnet E."/>
            <person name="Bothwell J.H."/>
            <person name="Bowler C."/>
            <person name="Boyen C."/>
            <person name="Brownlee C."/>
            <person name="Carrano C.J."/>
            <person name="Charrier B."/>
            <person name="Cho G.Y."/>
            <person name="Coelho S.M."/>
            <person name="Collen J."/>
            <person name="Corre E."/>
            <person name="Da Silva C."/>
            <person name="Delage L."/>
            <person name="Delaroque N."/>
            <person name="Dittami S.M."/>
            <person name="Doulbeau S."/>
            <person name="Elias M."/>
            <person name="Farnham G."/>
            <person name="Gachon C.M."/>
            <person name="Gschloessl B."/>
            <person name="Heesch S."/>
            <person name="Jabbari K."/>
            <person name="Jubin C."/>
            <person name="Kawai H."/>
            <person name="Kimura K."/>
            <person name="Kloareg B."/>
            <person name="Kupper F.C."/>
            <person name="Lang D."/>
            <person name="Le Bail A."/>
            <person name="Leblanc C."/>
            <person name="Lerouge P."/>
            <person name="Lohr M."/>
            <person name="Lopez P.J."/>
            <person name="Martens C."/>
            <person name="Maumus F."/>
            <person name="Michel G."/>
            <person name="Miranda-Saavedra D."/>
            <person name="Morales J."/>
            <person name="Moreau H."/>
            <person name="Motomura T."/>
            <person name="Nagasato C."/>
            <person name="Napoli C.A."/>
            <person name="Nelson D.R."/>
            <person name="Nyvall-Collen P."/>
            <person name="Peters A.F."/>
            <person name="Pommier C."/>
            <person name="Potin P."/>
            <person name="Poulain J."/>
            <person name="Quesneville H."/>
            <person name="Read B."/>
            <person name="Rensing S.A."/>
            <person name="Ritter A."/>
            <person name="Rousvoal S."/>
            <person name="Samanta M."/>
            <person name="Samson G."/>
            <person name="Schroeder D.C."/>
            <person name="Segurens B."/>
            <person name="Strittmatter M."/>
            <person name="Tonon T."/>
            <person name="Tregear J.W."/>
            <person name="Valentin K."/>
            <person name="von Dassow P."/>
            <person name="Yamagishi T."/>
            <person name="Van de Peer Y."/>
            <person name="Wincker P."/>
        </authorList>
    </citation>
    <scope>NUCLEOTIDE SEQUENCE [LARGE SCALE GENOMIC DNA]</scope>
    <source>
        <strain evidence="3">Ec32 / CCAP1310/4</strain>
    </source>
</reference>
<dbReference type="AlphaFoldDB" id="D8LB78"/>
<dbReference type="InParanoid" id="D8LB78"/>
<gene>
    <name evidence="2" type="ORF">Esi_0000_0299</name>
</gene>
<name>D8LB78_ECTSI</name>
<feature type="compositionally biased region" description="Low complexity" evidence="1">
    <location>
        <begin position="124"/>
        <end position="140"/>
    </location>
</feature>
<organism evidence="2 3">
    <name type="scientific">Ectocarpus siliculosus</name>
    <name type="common">Brown alga</name>
    <name type="synonym">Conferva siliculosa</name>
    <dbReference type="NCBI Taxonomy" id="2880"/>
    <lineage>
        <taxon>Eukaryota</taxon>
        <taxon>Sar</taxon>
        <taxon>Stramenopiles</taxon>
        <taxon>Ochrophyta</taxon>
        <taxon>PX clade</taxon>
        <taxon>Phaeophyceae</taxon>
        <taxon>Ectocarpales</taxon>
        <taxon>Ectocarpaceae</taxon>
        <taxon>Ectocarpus</taxon>
    </lineage>
</organism>
<dbReference type="Gene3D" id="1.10.238.10">
    <property type="entry name" value="EF-hand"/>
    <property type="match status" value="1"/>
</dbReference>
<dbReference type="SUPFAM" id="SSF47473">
    <property type="entry name" value="EF-hand"/>
    <property type="match status" value="1"/>
</dbReference>
<evidence type="ECO:0000256" key="1">
    <source>
        <dbReference type="SAM" id="MobiDB-lite"/>
    </source>
</evidence>